<dbReference type="AlphaFoldDB" id="A0A8T2SRP1"/>
<feature type="signal peptide" evidence="6">
    <location>
        <begin position="1"/>
        <end position="26"/>
    </location>
</feature>
<gene>
    <name evidence="8" type="ORF">KP509_18G020600</name>
</gene>
<evidence type="ECO:0000256" key="6">
    <source>
        <dbReference type="SAM" id="SignalP"/>
    </source>
</evidence>
<dbReference type="Gene3D" id="2.60.120.430">
    <property type="entry name" value="Galactose-binding lectin"/>
    <property type="match status" value="1"/>
</dbReference>
<evidence type="ECO:0000313" key="8">
    <source>
        <dbReference type="EMBL" id="KAH7365318.1"/>
    </source>
</evidence>
<accession>A0A8T2SRP1</accession>
<dbReference type="InterPro" id="IPR001611">
    <property type="entry name" value="Leu-rich_rpt"/>
</dbReference>
<dbReference type="EMBL" id="CM035423">
    <property type="protein sequence ID" value="KAH7365318.1"/>
    <property type="molecule type" value="Genomic_DNA"/>
</dbReference>
<comment type="caution">
    <text evidence="8">The sequence shown here is derived from an EMBL/GenBank/DDBJ whole genome shotgun (WGS) entry which is preliminary data.</text>
</comment>
<dbReference type="OMA" id="IRCIHIV"/>
<dbReference type="Gene3D" id="3.80.10.10">
    <property type="entry name" value="Ribonuclease Inhibitor"/>
    <property type="match status" value="1"/>
</dbReference>
<dbReference type="InterPro" id="IPR024788">
    <property type="entry name" value="Malectin-like_Carb-bd_dom"/>
</dbReference>
<keyword evidence="3 6" id="KW-0732">Signal</keyword>
<dbReference type="SUPFAM" id="SSF52058">
    <property type="entry name" value="L domain-like"/>
    <property type="match status" value="1"/>
</dbReference>
<feature type="chain" id="PRO_5035825418" description="Malectin-like domain-containing protein" evidence="6">
    <location>
        <begin position="27"/>
        <end position="532"/>
    </location>
</feature>
<name>A0A8T2SRP1_CERRI</name>
<protein>
    <recommendedName>
        <fullName evidence="7">Malectin-like domain-containing protein</fullName>
    </recommendedName>
</protein>
<dbReference type="Pfam" id="PF12819">
    <property type="entry name" value="Malectin_like"/>
    <property type="match status" value="1"/>
</dbReference>
<evidence type="ECO:0000313" key="9">
    <source>
        <dbReference type="Proteomes" id="UP000825935"/>
    </source>
</evidence>
<keyword evidence="5" id="KW-0325">Glycoprotein</keyword>
<dbReference type="OrthoDB" id="1394818at2759"/>
<sequence length="532" mass="57777">MTLVSFSALFLSVILQTALLWSIGSSQTTGFTSIDCGSASASVYTDEDGIQWSSDSKLMSEGTSVVLSDTNVPHVLSTMRLFNGSQSKYCYNLSNSDLKAEDFFLVRATMFPGIDPPYSPRNPDGSFRFRMILDADQWWDAKVRYEDSTTWTYDAYVRAKRSNIDVCFARISPDGDAPFISALELRPLPKTLTSTTFMNALDVFLVCLGHANVGVPQSGPSYVRFPDDTLDRYWTSYKAPDSNLNSTQETINLSTDSLDQIPEKILQDSLTGSPGITITLTALQADALHYAQFYFSEIDSSVNSSGMRVFNIFANGELANMTDGPIDVFASVGANAAYSYRLPVMSNATGGIDFTFTPLANSTFPASLAALELFELRQITSLTPSPILTAVEAIKTALGLGSYTGDPCLPVGHGYDWLNCSSNNTGITAISLSNYETNGSIPAELNDLTTVTEVRMNGNNLKGEIPDLSALELLETLDLSNNNLNGSIPSYLASLKSLKALYLQNNNLSGTIPTALLQRRQASSLTFEFSGM</sequence>
<evidence type="ECO:0000256" key="2">
    <source>
        <dbReference type="ARBA" id="ARBA00022614"/>
    </source>
</evidence>
<dbReference type="InterPro" id="IPR032675">
    <property type="entry name" value="LRR_dom_sf"/>
</dbReference>
<organism evidence="8 9">
    <name type="scientific">Ceratopteris richardii</name>
    <name type="common">Triangle waterfern</name>
    <dbReference type="NCBI Taxonomy" id="49495"/>
    <lineage>
        <taxon>Eukaryota</taxon>
        <taxon>Viridiplantae</taxon>
        <taxon>Streptophyta</taxon>
        <taxon>Embryophyta</taxon>
        <taxon>Tracheophyta</taxon>
        <taxon>Polypodiopsida</taxon>
        <taxon>Polypodiidae</taxon>
        <taxon>Polypodiales</taxon>
        <taxon>Pteridineae</taxon>
        <taxon>Pteridaceae</taxon>
        <taxon>Parkerioideae</taxon>
        <taxon>Ceratopteris</taxon>
    </lineage>
</organism>
<evidence type="ECO:0000256" key="4">
    <source>
        <dbReference type="ARBA" id="ARBA00022737"/>
    </source>
</evidence>
<proteinExistence type="predicted"/>
<reference evidence="8" key="1">
    <citation type="submission" date="2021-08" db="EMBL/GenBank/DDBJ databases">
        <title>WGS assembly of Ceratopteris richardii.</title>
        <authorList>
            <person name="Marchant D.B."/>
            <person name="Chen G."/>
            <person name="Jenkins J."/>
            <person name="Shu S."/>
            <person name="Leebens-Mack J."/>
            <person name="Grimwood J."/>
            <person name="Schmutz J."/>
            <person name="Soltis P."/>
            <person name="Soltis D."/>
            <person name="Chen Z.-H."/>
        </authorList>
    </citation>
    <scope>NUCLEOTIDE SEQUENCE</scope>
    <source>
        <strain evidence="8">Whitten #5841</strain>
        <tissue evidence="8">Leaf</tissue>
    </source>
</reference>
<evidence type="ECO:0000256" key="5">
    <source>
        <dbReference type="ARBA" id="ARBA00023180"/>
    </source>
</evidence>
<dbReference type="GO" id="GO:0016020">
    <property type="term" value="C:membrane"/>
    <property type="evidence" value="ECO:0007669"/>
    <property type="project" value="UniProtKB-SubCell"/>
</dbReference>
<keyword evidence="9" id="KW-1185">Reference proteome</keyword>
<feature type="domain" description="Malectin-like" evidence="7">
    <location>
        <begin position="34"/>
        <end position="375"/>
    </location>
</feature>
<dbReference type="Proteomes" id="UP000825935">
    <property type="component" value="Chromosome 18"/>
</dbReference>
<keyword evidence="4" id="KW-0677">Repeat</keyword>
<dbReference type="FunFam" id="3.80.10.10:FF:000041">
    <property type="entry name" value="LRR receptor-like serine/threonine-protein kinase ERECTA"/>
    <property type="match status" value="1"/>
</dbReference>
<dbReference type="Pfam" id="PF00560">
    <property type="entry name" value="LRR_1"/>
    <property type="match status" value="2"/>
</dbReference>
<evidence type="ECO:0000259" key="7">
    <source>
        <dbReference type="Pfam" id="PF12819"/>
    </source>
</evidence>
<dbReference type="PANTHER" id="PTHR45631">
    <property type="entry name" value="OS07G0107800 PROTEIN-RELATED"/>
    <property type="match status" value="1"/>
</dbReference>
<evidence type="ECO:0000256" key="3">
    <source>
        <dbReference type="ARBA" id="ARBA00022729"/>
    </source>
</evidence>
<evidence type="ECO:0000256" key="1">
    <source>
        <dbReference type="ARBA" id="ARBA00004167"/>
    </source>
</evidence>
<keyword evidence="2" id="KW-0433">Leucine-rich repeat</keyword>
<dbReference type="PROSITE" id="PS51450">
    <property type="entry name" value="LRR"/>
    <property type="match status" value="1"/>
</dbReference>
<comment type="subcellular location">
    <subcellularLocation>
        <location evidence="1">Membrane</location>
        <topology evidence="1">Single-pass membrane protein</topology>
    </subcellularLocation>
</comment>